<protein>
    <submittedName>
        <fullName evidence="2">Uncharacterized protein</fullName>
    </submittedName>
</protein>
<sequence>MMLRKEPFSILRRLNPERTKQVSIAGSTLPVATTGGRRSGMLQQSVKQSIKFERE</sequence>
<dbReference type="AlphaFoldDB" id="A0A517ST38"/>
<feature type="region of interest" description="Disordered" evidence="1">
    <location>
        <begin position="21"/>
        <end position="55"/>
    </location>
</feature>
<reference evidence="2 3" key="1">
    <citation type="submission" date="2019-02" db="EMBL/GenBank/DDBJ databases">
        <title>Deep-cultivation of Planctomycetes and their phenomic and genomic characterization uncovers novel biology.</title>
        <authorList>
            <person name="Wiegand S."/>
            <person name="Jogler M."/>
            <person name="Boedeker C."/>
            <person name="Pinto D."/>
            <person name="Vollmers J."/>
            <person name="Rivas-Marin E."/>
            <person name="Kohn T."/>
            <person name="Peeters S.H."/>
            <person name="Heuer A."/>
            <person name="Rast P."/>
            <person name="Oberbeckmann S."/>
            <person name="Bunk B."/>
            <person name="Jeske O."/>
            <person name="Meyerdierks A."/>
            <person name="Storesund J.E."/>
            <person name="Kallscheuer N."/>
            <person name="Luecker S."/>
            <person name="Lage O.M."/>
            <person name="Pohl T."/>
            <person name="Merkel B.J."/>
            <person name="Hornburger P."/>
            <person name="Mueller R.-W."/>
            <person name="Bruemmer F."/>
            <person name="Labrenz M."/>
            <person name="Spormann A.M."/>
            <person name="Op den Camp H."/>
            <person name="Overmann J."/>
            <person name="Amann R."/>
            <person name="Jetten M.S.M."/>
            <person name="Mascher T."/>
            <person name="Medema M.H."/>
            <person name="Devos D.P."/>
            <person name="Kaster A.-K."/>
            <person name="Ovreas L."/>
            <person name="Rohde M."/>
            <person name="Galperin M.Y."/>
            <person name="Jogler C."/>
        </authorList>
    </citation>
    <scope>NUCLEOTIDE SEQUENCE [LARGE SCALE GENOMIC DNA]</scope>
    <source>
        <strain evidence="2 3">SV_7m_r</strain>
    </source>
</reference>
<evidence type="ECO:0000313" key="3">
    <source>
        <dbReference type="Proteomes" id="UP000315003"/>
    </source>
</evidence>
<accession>A0A517ST38</accession>
<evidence type="ECO:0000313" key="2">
    <source>
        <dbReference type="EMBL" id="QDT59290.1"/>
    </source>
</evidence>
<evidence type="ECO:0000256" key="1">
    <source>
        <dbReference type="SAM" id="MobiDB-lite"/>
    </source>
</evidence>
<name>A0A517ST38_9BACT</name>
<dbReference type="Proteomes" id="UP000315003">
    <property type="component" value="Chromosome"/>
</dbReference>
<proteinExistence type="predicted"/>
<dbReference type="EMBL" id="CP036272">
    <property type="protein sequence ID" value="QDT59290.1"/>
    <property type="molecule type" value="Genomic_DNA"/>
</dbReference>
<organism evidence="2 3">
    <name type="scientific">Stieleria bergensis</name>
    <dbReference type="NCBI Taxonomy" id="2528025"/>
    <lineage>
        <taxon>Bacteria</taxon>
        <taxon>Pseudomonadati</taxon>
        <taxon>Planctomycetota</taxon>
        <taxon>Planctomycetia</taxon>
        <taxon>Pirellulales</taxon>
        <taxon>Pirellulaceae</taxon>
        <taxon>Stieleria</taxon>
    </lineage>
</organism>
<gene>
    <name evidence="2" type="ORF">SV7mr_17970</name>
</gene>
<keyword evidence="3" id="KW-1185">Reference proteome</keyword>